<dbReference type="CDD" id="cd17489">
    <property type="entry name" value="MFS_YfcJ_like"/>
    <property type="match status" value="1"/>
</dbReference>
<keyword evidence="5 7" id="KW-1133">Transmembrane helix</keyword>
<feature type="transmembrane region" description="Helical" evidence="7">
    <location>
        <begin position="94"/>
        <end position="114"/>
    </location>
</feature>
<feature type="transmembrane region" description="Helical" evidence="7">
    <location>
        <begin position="121"/>
        <end position="137"/>
    </location>
</feature>
<feature type="transmembrane region" description="Helical" evidence="7">
    <location>
        <begin position="368"/>
        <end position="391"/>
    </location>
</feature>
<sequence>MNKTLVTQYSSTNTFIAVVLFFYSLISLLLGSKNILNLLNDRKQDYIIMERLWTKNYIMLTITALLLFSGFYLLMPTLPMFIKQLGGSESQVGFIIGVFTISAVILRPIVGGLMDRYGRRVFIISGLLFFAITMYFYDWVTGVIFLVVLRILHGIGWAIATTSIGTAVTDVIPQSRRGEGMGWYGLAMTLGMALGPILGLWVAKSFSFHYLFLLCTALAVIAFILAFGTKIPAVQSASKKPISFFEKTVLPIAIVTFFLSLTFGGITTFLPLFAAQIQANAGTFFLVYAVTLTVIRPLAGKISDKHGEGVIIVPALITLIVALCVLTMTKGIVGLVITAILYGIGFGSAQPALQVATIRLAPPEKRGVANATFFTAFDLGIGLGSIILGFVSQIMGYQMLFIVCAVSGFISLVLFILFVKKTLK</sequence>
<dbReference type="InterPro" id="IPR001958">
    <property type="entry name" value="Tet-R_TetA/multi-R_MdtG-like"/>
</dbReference>
<evidence type="ECO:0000256" key="5">
    <source>
        <dbReference type="ARBA" id="ARBA00022989"/>
    </source>
</evidence>
<keyword evidence="3" id="KW-0813">Transport</keyword>
<feature type="transmembrane region" description="Helical" evidence="7">
    <location>
        <begin position="397"/>
        <end position="419"/>
    </location>
</feature>
<feature type="transmembrane region" description="Helical" evidence="7">
    <location>
        <begin position="181"/>
        <end position="202"/>
    </location>
</feature>
<dbReference type="InterPro" id="IPR036259">
    <property type="entry name" value="MFS_trans_sf"/>
</dbReference>
<feature type="domain" description="Major facilitator superfamily (MFS) profile" evidence="8">
    <location>
        <begin position="56"/>
        <end position="423"/>
    </location>
</feature>
<dbReference type="PROSITE" id="PS00216">
    <property type="entry name" value="SUGAR_TRANSPORT_1"/>
    <property type="match status" value="1"/>
</dbReference>
<protein>
    <submittedName>
        <fullName evidence="9">MFS transporter</fullName>
    </submittedName>
</protein>
<feature type="transmembrane region" description="Helical" evidence="7">
    <location>
        <begin position="310"/>
        <end position="329"/>
    </location>
</feature>
<dbReference type="AlphaFoldDB" id="A0AA91ZRS8"/>
<feature type="transmembrane region" description="Helical" evidence="7">
    <location>
        <begin position="208"/>
        <end position="228"/>
    </location>
</feature>
<evidence type="ECO:0000313" key="10">
    <source>
        <dbReference type="Proteomes" id="UP000221020"/>
    </source>
</evidence>
<evidence type="ECO:0000256" key="4">
    <source>
        <dbReference type="ARBA" id="ARBA00022692"/>
    </source>
</evidence>
<evidence type="ECO:0000256" key="2">
    <source>
        <dbReference type="ARBA" id="ARBA00007520"/>
    </source>
</evidence>
<name>A0AA91ZRS8_9BACI</name>
<feature type="transmembrane region" description="Helical" evidence="7">
    <location>
        <begin position="249"/>
        <end position="273"/>
    </location>
</feature>
<dbReference type="PRINTS" id="PR01035">
    <property type="entry name" value="TCRTETA"/>
</dbReference>
<evidence type="ECO:0000313" key="9">
    <source>
        <dbReference type="EMBL" id="PED80739.1"/>
    </source>
</evidence>
<comment type="subcellular location">
    <subcellularLocation>
        <location evidence="1">Cell membrane</location>
        <topology evidence="1">Multi-pass membrane protein</topology>
    </subcellularLocation>
</comment>
<dbReference type="InterPro" id="IPR011701">
    <property type="entry name" value="MFS"/>
</dbReference>
<dbReference type="EMBL" id="NVOR01000100">
    <property type="protein sequence ID" value="PED80739.1"/>
    <property type="molecule type" value="Genomic_DNA"/>
</dbReference>
<feature type="transmembrane region" description="Helical" evidence="7">
    <location>
        <begin position="279"/>
        <end position="298"/>
    </location>
</feature>
<evidence type="ECO:0000256" key="3">
    <source>
        <dbReference type="ARBA" id="ARBA00022448"/>
    </source>
</evidence>
<evidence type="ECO:0000256" key="6">
    <source>
        <dbReference type="ARBA" id="ARBA00023136"/>
    </source>
</evidence>
<dbReference type="GO" id="GO:0005886">
    <property type="term" value="C:plasma membrane"/>
    <property type="evidence" value="ECO:0007669"/>
    <property type="project" value="UniProtKB-SubCell"/>
</dbReference>
<dbReference type="InterPro" id="IPR052714">
    <property type="entry name" value="MFS_Exporter"/>
</dbReference>
<reference evidence="9 10" key="1">
    <citation type="submission" date="2017-09" db="EMBL/GenBank/DDBJ databases">
        <title>Large-scale bioinformatics analysis of Bacillus genomes uncovers conserved roles of natural products in bacterial physiology.</title>
        <authorList>
            <consortium name="Agbiome Team Llc"/>
            <person name="Bleich R.M."/>
            <person name="Grubbs K.J."/>
            <person name="Santa Maria K.C."/>
            <person name="Allen S.E."/>
            <person name="Farag S."/>
            <person name="Shank E.A."/>
            <person name="Bowers A."/>
        </authorList>
    </citation>
    <scope>NUCLEOTIDE SEQUENCE [LARGE SCALE GENOMIC DNA]</scope>
    <source>
        <strain evidence="9 10">AFS092012</strain>
    </source>
</reference>
<keyword evidence="6 7" id="KW-0472">Membrane</keyword>
<keyword evidence="4 7" id="KW-0812">Transmembrane</keyword>
<dbReference type="Gene3D" id="1.20.1250.20">
    <property type="entry name" value="MFS general substrate transporter like domains"/>
    <property type="match status" value="2"/>
</dbReference>
<dbReference type="PROSITE" id="PS50850">
    <property type="entry name" value="MFS"/>
    <property type="match status" value="1"/>
</dbReference>
<comment type="caution">
    <text evidence="9">The sequence shown here is derived from an EMBL/GenBank/DDBJ whole genome shotgun (WGS) entry which is preliminary data.</text>
</comment>
<gene>
    <name evidence="9" type="ORF">CON65_21070</name>
</gene>
<dbReference type="Proteomes" id="UP000221020">
    <property type="component" value="Unassembled WGS sequence"/>
</dbReference>
<feature type="transmembrane region" description="Helical" evidence="7">
    <location>
        <begin position="15"/>
        <end position="36"/>
    </location>
</feature>
<dbReference type="InterPro" id="IPR005829">
    <property type="entry name" value="Sugar_transporter_CS"/>
</dbReference>
<feature type="transmembrane region" description="Helical" evidence="7">
    <location>
        <begin position="335"/>
        <end position="356"/>
    </location>
</feature>
<dbReference type="InterPro" id="IPR020846">
    <property type="entry name" value="MFS_dom"/>
</dbReference>
<dbReference type="GO" id="GO:0022857">
    <property type="term" value="F:transmembrane transporter activity"/>
    <property type="evidence" value="ECO:0007669"/>
    <property type="project" value="InterPro"/>
</dbReference>
<dbReference type="SUPFAM" id="SSF103473">
    <property type="entry name" value="MFS general substrate transporter"/>
    <property type="match status" value="1"/>
</dbReference>
<accession>A0AA91ZRS8</accession>
<feature type="transmembrane region" description="Helical" evidence="7">
    <location>
        <begin position="57"/>
        <end position="74"/>
    </location>
</feature>
<organism evidence="9 10">
    <name type="scientific">Bacillus pseudomycoides</name>
    <dbReference type="NCBI Taxonomy" id="64104"/>
    <lineage>
        <taxon>Bacteria</taxon>
        <taxon>Bacillati</taxon>
        <taxon>Bacillota</taxon>
        <taxon>Bacilli</taxon>
        <taxon>Bacillales</taxon>
        <taxon>Bacillaceae</taxon>
        <taxon>Bacillus</taxon>
        <taxon>Bacillus cereus group</taxon>
    </lineage>
</organism>
<dbReference type="PANTHER" id="PTHR23531:SF2">
    <property type="entry name" value="PERMEASE"/>
    <property type="match status" value="1"/>
</dbReference>
<comment type="similarity">
    <text evidence="2">Belongs to the major facilitator superfamily. TCR/Tet family.</text>
</comment>
<dbReference type="Pfam" id="PF07690">
    <property type="entry name" value="MFS_1"/>
    <property type="match status" value="1"/>
</dbReference>
<evidence type="ECO:0000256" key="7">
    <source>
        <dbReference type="SAM" id="Phobius"/>
    </source>
</evidence>
<evidence type="ECO:0000256" key="1">
    <source>
        <dbReference type="ARBA" id="ARBA00004651"/>
    </source>
</evidence>
<evidence type="ECO:0000259" key="8">
    <source>
        <dbReference type="PROSITE" id="PS50850"/>
    </source>
</evidence>
<dbReference type="PANTHER" id="PTHR23531">
    <property type="entry name" value="QUINOLENE RESISTANCE PROTEIN NORA"/>
    <property type="match status" value="1"/>
</dbReference>
<proteinExistence type="inferred from homology"/>